<dbReference type="InterPro" id="IPR006118">
    <property type="entry name" value="Recombinase_CS"/>
</dbReference>
<name>A0ABP7F1N4_9STAP</name>
<dbReference type="RefSeq" id="WP_344703233.1">
    <property type="nucleotide sequence ID" value="NZ_BAABCK010000053.1"/>
</dbReference>
<dbReference type="InterPro" id="IPR006120">
    <property type="entry name" value="Resolvase_HTH_dom"/>
</dbReference>
<evidence type="ECO:0000256" key="3">
    <source>
        <dbReference type="ARBA" id="ARBA00023125"/>
    </source>
</evidence>
<dbReference type="InterPro" id="IPR006119">
    <property type="entry name" value="Resolv_N"/>
</dbReference>
<keyword evidence="3" id="KW-0238">DNA-binding</keyword>
<evidence type="ECO:0000313" key="8">
    <source>
        <dbReference type="Proteomes" id="UP001500920"/>
    </source>
</evidence>
<comment type="caution">
    <text evidence="7">The sequence shown here is derived from an EMBL/GenBank/DDBJ whole genome shotgun (WGS) entry which is preliminary data.</text>
</comment>
<dbReference type="Gene3D" id="1.10.10.60">
    <property type="entry name" value="Homeodomain-like"/>
    <property type="match status" value="1"/>
</dbReference>
<dbReference type="SUPFAM" id="SSF53041">
    <property type="entry name" value="Resolvase-like"/>
    <property type="match status" value="1"/>
</dbReference>
<dbReference type="PROSITE" id="PS00398">
    <property type="entry name" value="RECOMBINASES_2"/>
    <property type="match status" value="1"/>
</dbReference>
<dbReference type="PANTHER" id="PTHR30461">
    <property type="entry name" value="DNA-INVERTASE FROM LAMBDOID PROPHAGE"/>
    <property type="match status" value="1"/>
</dbReference>
<dbReference type="Pfam" id="PF00239">
    <property type="entry name" value="Resolvase"/>
    <property type="match status" value="1"/>
</dbReference>
<proteinExistence type="inferred from homology"/>
<gene>
    <name evidence="7" type="ORF">GCM10022378_15870</name>
</gene>
<feature type="active site" description="O-(5'-phospho-DNA)-serine intermediate" evidence="5">
    <location>
        <position position="10"/>
    </location>
</feature>
<dbReference type="PROSITE" id="PS00397">
    <property type="entry name" value="RECOMBINASES_1"/>
    <property type="match status" value="1"/>
</dbReference>
<dbReference type="Pfam" id="PF02796">
    <property type="entry name" value="HTH_7"/>
    <property type="match status" value="1"/>
</dbReference>
<dbReference type="PROSITE" id="PS51736">
    <property type="entry name" value="RECOMBINASES_3"/>
    <property type="match status" value="1"/>
</dbReference>
<evidence type="ECO:0000256" key="1">
    <source>
        <dbReference type="ARBA" id="ARBA00009913"/>
    </source>
</evidence>
<dbReference type="Gene3D" id="3.40.50.1390">
    <property type="entry name" value="Resolvase, N-terminal catalytic domain"/>
    <property type="match status" value="1"/>
</dbReference>
<sequence length="188" mass="20979">MSKIGYARVSTKGQNLESQLDMLEEAGCIKVFSEKVSGKKAQRTALDQCLEYMREGDTMVITKLDRLGRTTKQLIELATTLEKRGIDLEIINMNVTTKDPMGKMFFTMMSAFAELEASLLSERTKKGLESARARGRNGGRPGITDDKKAMIQSLYDTRKYTGKQIAEMVGVSRATVYKVVNESKQSES</sequence>
<feature type="domain" description="Resolvase/invertase-type recombinase catalytic" evidence="6">
    <location>
        <begin position="2"/>
        <end position="135"/>
    </location>
</feature>
<keyword evidence="2" id="KW-0229">DNA integration</keyword>
<dbReference type="Proteomes" id="UP001500920">
    <property type="component" value="Unassembled WGS sequence"/>
</dbReference>
<protein>
    <submittedName>
        <fullName evidence="7">Recombinase family protein</fullName>
    </submittedName>
</protein>
<dbReference type="EMBL" id="BAABCK010000053">
    <property type="protein sequence ID" value="GAA3727790.1"/>
    <property type="molecule type" value="Genomic_DNA"/>
</dbReference>
<dbReference type="InterPro" id="IPR036162">
    <property type="entry name" value="Resolvase-like_N_sf"/>
</dbReference>
<dbReference type="PANTHER" id="PTHR30461:SF26">
    <property type="entry name" value="RESOLVASE HOMOLOG YNEB"/>
    <property type="match status" value="1"/>
</dbReference>
<evidence type="ECO:0000256" key="5">
    <source>
        <dbReference type="PROSITE-ProRule" id="PRU10137"/>
    </source>
</evidence>
<comment type="similarity">
    <text evidence="1">Belongs to the site-specific recombinase resolvase family.</text>
</comment>
<dbReference type="SMART" id="SM00857">
    <property type="entry name" value="Resolvase"/>
    <property type="match status" value="1"/>
</dbReference>
<organism evidence="7 8">
    <name type="scientific">Salinicoccus jeotgali</name>
    <dbReference type="NCBI Taxonomy" id="381634"/>
    <lineage>
        <taxon>Bacteria</taxon>
        <taxon>Bacillati</taxon>
        <taxon>Bacillota</taxon>
        <taxon>Bacilli</taxon>
        <taxon>Bacillales</taxon>
        <taxon>Staphylococcaceae</taxon>
        <taxon>Salinicoccus</taxon>
    </lineage>
</organism>
<evidence type="ECO:0000256" key="2">
    <source>
        <dbReference type="ARBA" id="ARBA00022908"/>
    </source>
</evidence>
<evidence type="ECO:0000259" key="6">
    <source>
        <dbReference type="PROSITE" id="PS51736"/>
    </source>
</evidence>
<keyword evidence="4" id="KW-0233">DNA recombination</keyword>
<dbReference type="InterPro" id="IPR050639">
    <property type="entry name" value="SSR_resolvase"/>
</dbReference>
<accession>A0ABP7F1N4</accession>
<evidence type="ECO:0000256" key="4">
    <source>
        <dbReference type="ARBA" id="ARBA00023172"/>
    </source>
</evidence>
<reference evidence="8" key="1">
    <citation type="journal article" date="2019" name="Int. J. Syst. Evol. Microbiol.">
        <title>The Global Catalogue of Microorganisms (GCM) 10K type strain sequencing project: providing services to taxonomists for standard genome sequencing and annotation.</title>
        <authorList>
            <consortium name="The Broad Institute Genomics Platform"/>
            <consortium name="The Broad Institute Genome Sequencing Center for Infectious Disease"/>
            <person name="Wu L."/>
            <person name="Ma J."/>
        </authorList>
    </citation>
    <scope>NUCLEOTIDE SEQUENCE [LARGE SCALE GENOMIC DNA]</scope>
    <source>
        <strain evidence="8">JCM 16981</strain>
    </source>
</reference>
<evidence type="ECO:0000313" key="7">
    <source>
        <dbReference type="EMBL" id="GAA3727790.1"/>
    </source>
</evidence>
<keyword evidence="8" id="KW-1185">Reference proteome</keyword>
<dbReference type="CDD" id="cd03768">
    <property type="entry name" value="SR_ResInv"/>
    <property type="match status" value="1"/>
</dbReference>